<dbReference type="PANTHER" id="PTHR43289">
    <property type="entry name" value="MITOGEN-ACTIVATED PROTEIN KINASE KINASE KINASE 20-RELATED"/>
    <property type="match status" value="1"/>
</dbReference>
<keyword evidence="1 7" id="KW-0853">WD repeat</keyword>
<dbReference type="RefSeq" id="WP_344955941.1">
    <property type="nucleotide sequence ID" value="NZ_BAAAZG010000052.1"/>
</dbReference>
<dbReference type="Pfam" id="PF00400">
    <property type="entry name" value="WD40"/>
    <property type="match status" value="4"/>
</dbReference>
<evidence type="ECO:0000256" key="7">
    <source>
        <dbReference type="PROSITE-ProRule" id="PRU00221"/>
    </source>
</evidence>
<evidence type="ECO:0000313" key="11">
    <source>
        <dbReference type="EMBL" id="GAA4095761.1"/>
    </source>
</evidence>
<evidence type="ECO:0000256" key="9">
    <source>
        <dbReference type="SAM" id="MobiDB-lite"/>
    </source>
</evidence>
<dbReference type="InterPro" id="IPR001680">
    <property type="entry name" value="WD40_rpt"/>
</dbReference>
<feature type="binding site" evidence="8">
    <location>
        <position position="43"/>
    </location>
    <ligand>
        <name>ATP</name>
        <dbReference type="ChEBI" id="CHEBI:30616"/>
    </ligand>
</feature>
<dbReference type="PROSITE" id="PS00107">
    <property type="entry name" value="PROTEIN_KINASE_ATP"/>
    <property type="match status" value="1"/>
</dbReference>
<dbReference type="InterPro" id="IPR019775">
    <property type="entry name" value="WD40_repeat_CS"/>
</dbReference>
<dbReference type="PROSITE" id="PS50294">
    <property type="entry name" value="WD_REPEATS_REGION"/>
    <property type="match status" value="2"/>
</dbReference>
<dbReference type="PROSITE" id="PS50011">
    <property type="entry name" value="PROTEIN_KINASE_DOM"/>
    <property type="match status" value="1"/>
</dbReference>
<dbReference type="Proteomes" id="UP001500683">
    <property type="component" value="Unassembled WGS sequence"/>
</dbReference>
<dbReference type="PANTHER" id="PTHR43289:SF34">
    <property type="entry name" value="SERINE_THREONINE-PROTEIN KINASE YBDM-RELATED"/>
    <property type="match status" value="1"/>
</dbReference>
<protein>
    <submittedName>
        <fullName evidence="11">Serine/threonine-protein kinase</fullName>
    </submittedName>
</protein>
<dbReference type="SUPFAM" id="SSF56112">
    <property type="entry name" value="Protein kinase-like (PK-like)"/>
    <property type="match status" value="1"/>
</dbReference>
<dbReference type="SUPFAM" id="SSF50978">
    <property type="entry name" value="WD40 repeat-like"/>
    <property type="match status" value="1"/>
</dbReference>
<dbReference type="InterPro" id="IPR015943">
    <property type="entry name" value="WD40/YVTN_repeat-like_dom_sf"/>
</dbReference>
<evidence type="ECO:0000256" key="6">
    <source>
        <dbReference type="ARBA" id="ARBA00022840"/>
    </source>
</evidence>
<comment type="caution">
    <text evidence="11">The sequence shown here is derived from an EMBL/GenBank/DDBJ whole genome shotgun (WGS) entry which is preliminary data.</text>
</comment>
<evidence type="ECO:0000259" key="10">
    <source>
        <dbReference type="PROSITE" id="PS50011"/>
    </source>
</evidence>
<evidence type="ECO:0000256" key="3">
    <source>
        <dbReference type="ARBA" id="ARBA00022737"/>
    </source>
</evidence>
<name>A0ABP7WTA1_9ACTN</name>
<dbReference type="PROSITE" id="PS00678">
    <property type="entry name" value="WD_REPEATS_1"/>
    <property type="match status" value="1"/>
</dbReference>
<keyword evidence="2" id="KW-0808">Transferase</keyword>
<feature type="repeat" description="WD" evidence="7">
    <location>
        <begin position="424"/>
        <end position="465"/>
    </location>
</feature>
<sequence length="680" mass="70586">MMPLQPGDPRQVGPYRLERRLGGGGMGQVFLGRSPGGRPVAVKVVRPELAGDAAFRRRFAMEGEAARRVGGFYTAQVVDADPHADPPWLVTAFVPGPSLLQAVQEDGPLPARTLGVLGAGLAEGLAAIHRAGLVHRDLKPGNIILAADGPRVIDFGIVRALDAAHTSTAVLGTPGFMSPEQARGLDVGPPSDVFALGSVLTFAATGSGPFGTGSAEAIVYRIVHQEPDLTGLPAHLAGLVRACLAKDPEQRPRLAQILDSLAAVPSAPSDSGGWLPPTVTALISQYDRDFTDRPHDTADTALTTRADRRRRPSRRGFLLAGLGGAAGVPVVALLRSLPARAGGSRTPEPGRTRASLRPGAPVTLFEGDGIVRSMAFSPKGDLLAAVGDDGKARLWTVDGRRLAKTFTHKVTNPWNTSLDRVTSFNPQFGTTFSTAFTPDGSGLVVGNGDGTIDLWNIATAAVTTLPSPKPELWNSATGCVAVNPKDGAVAFSYDAPIVRVWDPAARAVRATLTSGDGYWVQAMAYGPSGDVLATASGNGNPGNKAGDGLLHLWDTSTHGQIATLARTNSDVQSLAFARDGRTLANLRNDGLITLWNVPSRERAATLAGPGSGVTCIAFGPNGLLAGGFNDGTVTLWDVTAGKSVTVLSTGANTEIRCVAFSPDGGTITAGGRKLTLWTLG</sequence>
<dbReference type="EMBL" id="BAAAZG010000052">
    <property type="protein sequence ID" value="GAA4095761.1"/>
    <property type="molecule type" value="Genomic_DNA"/>
</dbReference>
<evidence type="ECO:0000256" key="5">
    <source>
        <dbReference type="ARBA" id="ARBA00022777"/>
    </source>
</evidence>
<dbReference type="CDD" id="cd14014">
    <property type="entry name" value="STKc_PknB_like"/>
    <property type="match status" value="1"/>
</dbReference>
<dbReference type="InterPro" id="IPR017441">
    <property type="entry name" value="Protein_kinase_ATP_BS"/>
</dbReference>
<feature type="domain" description="Protein kinase" evidence="10">
    <location>
        <begin position="15"/>
        <end position="264"/>
    </location>
</feature>
<evidence type="ECO:0000256" key="2">
    <source>
        <dbReference type="ARBA" id="ARBA00022679"/>
    </source>
</evidence>
<feature type="repeat" description="WD" evidence="7">
    <location>
        <begin position="606"/>
        <end position="646"/>
    </location>
</feature>
<dbReference type="Gene3D" id="1.10.510.10">
    <property type="entry name" value="Transferase(Phosphotransferase) domain 1"/>
    <property type="match status" value="1"/>
</dbReference>
<proteinExistence type="predicted"/>
<accession>A0ABP7WTA1</accession>
<feature type="repeat" description="WD" evidence="7">
    <location>
        <begin position="364"/>
        <end position="405"/>
    </location>
</feature>
<dbReference type="InterPro" id="IPR008271">
    <property type="entry name" value="Ser/Thr_kinase_AS"/>
</dbReference>
<evidence type="ECO:0000313" key="12">
    <source>
        <dbReference type="Proteomes" id="UP001500683"/>
    </source>
</evidence>
<dbReference type="Gene3D" id="3.30.200.20">
    <property type="entry name" value="Phosphorylase Kinase, domain 1"/>
    <property type="match status" value="1"/>
</dbReference>
<keyword evidence="4 8" id="KW-0547">Nucleotide-binding</keyword>
<dbReference type="InterPro" id="IPR036322">
    <property type="entry name" value="WD40_repeat_dom_sf"/>
</dbReference>
<organism evidence="11 12">
    <name type="scientific">Actinomadura miaoliensis</name>
    <dbReference type="NCBI Taxonomy" id="430685"/>
    <lineage>
        <taxon>Bacteria</taxon>
        <taxon>Bacillati</taxon>
        <taxon>Actinomycetota</taxon>
        <taxon>Actinomycetes</taxon>
        <taxon>Streptosporangiales</taxon>
        <taxon>Thermomonosporaceae</taxon>
        <taxon>Actinomadura</taxon>
    </lineage>
</organism>
<reference evidence="12" key="1">
    <citation type="journal article" date="2019" name="Int. J. Syst. Evol. Microbiol.">
        <title>The Global Catalogue of Microorganisms (GCM) 10K type strain sequencing project: providing services to taxonomists for standard genome sequencing and annotation.</title>
        <authorList>
            <consortium name="The Broad Institute Genomics Platform"/>
            <consortium name="The Broad Institute Genome Sequencing Center for Infectious Disease"/>
            <person name="Wu L."/>
            <person name="Ma J."/>
        </authorList>
    </citation>
    <scope>NUCLEOTIDE SEQUENCE [LARGE SCALE GENOMIC DNA]</scope>
    <source>
        <strain evidence="12">JCM 16702</strain>
    </source>
</reference>
<keyword evidence="12" id="KW-1185">Reference proteome</keyword>
<feature type="repeat" description="WD" evidence="7">
    <location>
        <begin position="564"/>
        <end position="605"/>
    </location>
</feature>
<dbReference type="Gene3D" id="2.130.10.10">
    <property type="entry name" value="YVTN repeat-like/Quinoprotein amine dehydrogenase"/>
    <property type="match status" value="3"/>
</dbReference>
<dbReference type="GO" id="GO:0016301">
    <property type="term" value="F:kinase activity"/>
    <property type="evidence" value="ECO:0007669"/>
    <property type="project" value="UniProtKB-KW"/>
</dbReference>
<dbReference type="PROSITE" id="PS00108">
    <property type="entry name" value="PROTEIN_KINASE_ST"/>
    <property type="match status" value="1"/>
</dbReference>
<evidence type="ECO:0000256" key="4">
    <source>
        <dbReference type="ARBA" id="ARBA00022741"/>
    </source>
</evidence>
<dbReference type="SMART" id="SM00320">
    <property type="entry name" value="WD40"/>
    <property type="match status" value="6"/>
</dbReference>
<dbReference type="SMART" id="SM00220">
    <property type="entry name" value="S_TKc"/>
    <property type="match status" value="1"/>
</dbReference>
<evidence type="ECO:0000256" key="8">
    <source>
        <dbReference type="PROSITE-ProRule" id="PRU10141"/>
    </source>
</evidence>
<dbReference type="Pfam" id="PF00069">
    <property type="entry name" value="Pkinase"/>
    <property type="match status" value="1"/>
</dbReference>
<dbReference type="PROSITE" id="PS50082">
    <property type="entry name" value="WD_REPEATS_2"/>
    <property type="match status" value="4"/>
</dbReference>
<feature type="region of interest" description="Disordered" evidence="9">
    <location>
        <begin position="340"/>
        <end position="359"/>
    </location>
</feature>
<evidence type="ECO:0000256" key="1">
    <source>
        <dbReference type="ARBA" id="ARBA00022574"/>
    </source>
</evidence>
<dbReference type="CDD" id="cd00200">
    <property type="entry name" value="WD40"/>
    <property type="match status" value="1"/>
</dbReference>
<keyword evidence="3" id="KW-0677">Repeat</keyword>
<keyword evidence="6 8" id="KW-0067">ATP-binding</keyword>
<keyword evidence="5 11" id="KW-0418">Kinase</keyword>
<gene>
    <name evidence="11" type="ORF">GCM10022214_68830</name>
</gene>
<dbReference type="InterPro" id="IPR011009">
    <property type="entry name" value="Kinase-like_dom_sf"/>
</dbReference>
<dbReference type="InterPro" id="IPR000719">
    <property type="entry name" value="Prot_kinase_dom"/>
</dbReference>